<accession>A0A6J2JRE2</accession>
<dbReference type="InterPro" id="IPR011856">
    <property type="entry name" value="tRNA_endonuc-like_dom_sf"/>
</dbReference>
<evidence type="ECO:0000256" key="2">
    <source>
        <dbReference type="ARBA" id="ARBA00005533"/>
    </source>
</evidence>
<dbReference type="OrthoDB" id="76364at2759"/>
<evidence type="ECO:0000259" key="10">
    <source>
        <dbReference type="SMART" id="SM00990"/>
    </source>
</evidence>
<evidence type="ECO:0000256" key="3">
    <source>
        <dbReference type="ARBA" id="ARBA00022722"/>
    </source>
</evidence>
<keyword evidence="3 8" id="KW-0540">Nuclease</keyword>
<name>A0A6J2JRE2_BOMMA</name>
<dbReference type="InterPro" id="IPR014883">
    <property type="entry name" value="VRR_NUC"/>
</dbReference>
<feature type="region of interest" description="Disordered" evidence="9">
    <location>
        <begin position="75"/>
        <end position="108"/>
    </location>
</feature>
<comment type="cofactor">
    <cofactor evidence="8">
        <name>Mg(2+)</name>
        <dbReference type="ChEBI" id="CHEBI:18420"/>
    </cofactor>
    <cofactor evidence="8">
        <name>Mn(2+)</name>
        <dbReference type="ChEBI" id="CHEBI:29035"/>
    </cofactor>
</comment>
<dbReference type="Pfam" id="PF08774">
    <property type="entry name" value="VRR_NUC"/>
    <property type="match status" value="1"/>
</dbReference>
<evidence type="ECO:0000256" key="4">
    <source>
        <dbReference type="ARBA" id="ARBA00022723"/>
    </source>
</evidence>
<reference evidence="12" key="1">
    <citation type="submission" date="2025-08" db="UniProtKB">
        <authorList>
            <consortium name="RefSeq"/>
        </authorList>
    </citation>
    <scope>IDENTIFICATION</scope>
    <source>
        <tissue evidence="12">Silk gland</tissue>
    </source>
</reference>
<organism evidence="11 12">
    <name type="scientific">Bombyx mandarina</name>
    <name type="common">Wild silk moth</name>
    <name type="synonym">Wild silkworm</name>
    <dbReference type="NCBI Taxonomy" id="7092"/>
    <lineage>
        <taxon>Eukaryota</taxon>
        <taxon>Metazoa</taxon>
        <taxon>Ecdysozoa</taxon>
        <taxon>Arthropoda</taxon>
        <taxon>Hexapoda</taxon>
        <taxon>Insecta</taxon>
        <taxon>Pterygota</taxon>
        <taxon>Neoptera</taxon>
        <taxon>Endopterygota</taxon>
        <taxon>Lepidoptera</taxon>
        <taxon>Glossata</taxon>
        <taxon>Ditrysia</taxon>
        <taxon>Bombycoidea</taxon>
        <taxon>Bombycidae</taxon>
        <taxon>Bombycinae</taxon>
        <taxon>Bombyx</taxon>
    </lineage>
</organism>
<dbReference type="GO" id="GO:0005634">
    <property type="term" value="C:nucleus"/>
    <property type="evidence" value="ECO:0007669"/>
    <property type="project" value="UniProtKB-SubCell"/>
</dbReference>
<dbReference type="GO" id="GO:0070336">
    <property type="term" value="F:flap-structured DNA binding"/>
    <property type="evidence" value="ECO:0007669"/>
    <property type="project" value="TreeGrafter"/>
</dbReference>
<evidence type="ECO:0000313" key="11">
    <source>
        <dbReference type="Proteomes" id="UP000504629"/>
    </source>
</evidence>
<keyword evidence="7 8" id="KW-0464">Manganese</keyword>
<dbReference type="GO" id="GO:0036297">
    <property type="term" value="P:interstrand cross-link repair"/>
    <property type="evidence" value="ECO:0007669"/>
    <property type="project" value="InterPro"/>
</dbReference>
<evidence type="ECO:0000256" key="7">
    <source>
        <dbReference type="ARBA" id="ARBA00023211"/>
    </source>
</evidence>
<keyword evidence="8" id="KW-0234">DNA repair</keyword>
<dbReference type="Pfam" id="PF21170">
    <property type="entry name" value="FAN1_TPR"/>
    <property type="match status" value="1"/>
</dbReference>
<evidence type="ECO:0000313" key="12">
    <source>
        <dbReference type="RefSeq" id="XP_028031567.1"/>
    </source>
</evidence>
<feature type="region of interest" description="Disordered" evidence="9">
    <location>
        <begin position="1"/>
        <end position="36"/>
    </location>
</feature>
<comment type="subcellular location">
    <subcellularLocation>
        <location evidence="8">Nucleus</location>
    </subcellularLocation>
</comment>
<dbReference type="InterPro" id="IPR049132">
    <property type="entry name" value="FAN1-like_euk"/>
</dbReference>
<comment type="function">
    <text evidence="8">Nuclease required for the repair of DNA interstrand cross-links (ICL). Acts as a 5'-3' exonuclease that anchors at a cut end of DNA and cleaves DNA successively at every third nucleotide, allowing to excise an ICL from one strand through flanking incisions.</text>
</comment>
<evidence type="ECO:0000256" key="9">
    <source>
        <dbReference type="SAM" id="MobiDB-lite"/>
    </source>
</evidence>
<keyword evidence="8" id="KW-0539">Nucleus</keyword>
<dbReference type="GO" id="GO:0008409">
    <property type="term" value="F:5'-3' exonuclease activity"/>
    <property type="evidence" value="ECO:0007669"/>
    <property type="project" value="TreeGrafter"/>
</dbReference>
<comment type="catalytic activity">
    <reaction evidence="1 8">
        <text>Hydrolytically removes 5'-nucleotides successively from the 3'-hydroxy termini of 3'-hydroxy-terminated oligonucleotides.</text>
        <dbReference type="EC" id="3.1.4.1"/>
    </reaction>
</comment>
<evidence type="ECO:0000256" key="1">
    <source>
        <dbReference type="ARBA" id="ARBA00000983"/>
    </source>
</evidence>
<dbReference type="InterPro" id="IPR049126">
    <property type="entry name" value="FAN1-like_TPR"/>
</dbReference>
<keyword evidence="6 8" id="KW-0460">Magnesium</keyword>
<dbReference type="EC" id="3.1.4.1" evidence="8"/>
<dbReference type="RefSeq" id="XP_028031567.1">
    <property type="nucleotide sequence ID" value="XM_028175766.1"/>
</dbReference>
<dbReference type="CDD" id="cd22326">
    <property type="entry name" value="FAN1-like"/>
    <property type="match status" value="1"/>
</dbReference>
<dbReference type="InterPro" id="IPR033315">
    <property type="entry name" value="Fan1-like"/>
</dbReference>
<dbReference type="Gene3D" id="3.40.1350.10">
    <property type="match status" value="1"/>
</dbReference>
<keyword evidence="8" id="KW-0227">DNA damage</keyword>
<gene>
    <name evidence="12" type="primary">LOC114244055</name>
</gene>
<sequence>MSHQTSIDKYFKSKLPKSFSSMNQNSPGSKKRFSLSLAKGPPVKTLKNEYTNSIVNICPKVGPERENYKTETLVDSIKSEISPTTPRKSPKSFGSQGSGSKDKFYSPNKKRAVLKKRSPVKKNLARDSFGCLEKDNSIDHVFKAASDGMDDKTIFLLNIIYNFLNNENLKNLLDESSQTLLSRCLHVKKPGVRVICRLYWRQATIYRWDDLENISNDRSNKIQKQIVQEMISDLVKNGFLENVNSDDTCKLNFHEITSKLKADELKQICKELNIKVQSKKSAIKLLENYSNQSSISKFFIQVKENPMNNKTRLLEIFKIKLGSCYKLTEKARSTLYELYLLTYLGMDYSIIREKRLELTLLYEKINRETFPIIENRDIDDASVVFKNRKEFEKYLEAHYIYEKYIIETDDKVKCILVETVYEMYKKIDKEDMIRYTSLPEWLRRYTPPYIFVKILGDGIQSLKRNKSDVSSNFAVEILSVLIAQDSFRQHKKAGWYTEKALILQKYLGRHDEAAQLLLEGLQSNKLSDDAKDAMRPQAVKISKQKTNVGNKLRVILNEIANENIKLEKDLSAEHLHKNPMDNWYKGKLKYEVCIDGIRQAIEVEDYCIWHYINNGTYTHGDHWEGRIITTIFFLLFWDIIYSKPAHAPGIFLSRYQRYPLDLYCDSFYTNRKSEIDERLSSLAAGSAEDMLEAMRRVWDSRPEGELSGLTRSIEWDRIEMVAGCLGPRRVGALCERLATNYGHAHSGFPDLTLWNAHTKTITFMEVKSDSDRPSVKQLQWMHYLQQRGLRTAFCYVGGDSGRRARLDRP</sequence>
<feature type="compositionally biased region" description="Polar residues" evidence="9">
    <location>
        <begin position="79"/>
        <end position="99"/>
    </location>
</feature>
<proteinExistence type="inferred from homology"/>
<keyword evidence="4 8" id="KW-0479">Metal-binding</keyword>
<comment type="similarity">
    <text evidence="2 8">Belongs to the FAN1 family.</text>
</comment>
<dbReference type="GO" id="GO:0046872">
    <property type="term" value="F:metal ion binding"/>
    <property type="evidence" value="ECO:0007669"/>
    <property type="project" value="UniProtKB-KW"/>
</dbReference>
<dbReference type="GO" id="GO:0017108">
    <property type="term" value="F:5'-flap endonuclease activity"/>
    <property type="evidence" value="ECO:0007669"/>
    <property type="project" value="TreeGrafter"/>
</dbReference>
<feature type="domain" description="VRR-NUC" evidence="10">
    <location>
        <begin position="701"/>
        <end position="798"/>
    </location>
</feature>
<feature type="compositionally biased region" description="Polar residues" evidence="9">
    <location>
        <begin position="18"/>
        <end position="28"/>
    </location>
</feature>
<dbReference type="Proteomes" id="UP000504629">
    <property type="component" value="Unplaced"/>
</dbReference>
<dbReference type="KEGG" id="bman:114244055"/>
<dbReference type="PANTHER" id="PTHR15749">
    <property type="entry name" value="FANCONI-ASSOCIATED NUCLEASE 1"/>
    <property type="match status" value="1"/>
</dbReference>
<keyword evidence="11" id="KW-1185">Reference proteome</keyword>
<evidence type="ECO:0000256" key="8">
    <source>
        <dbReference type="RuleBase" id="RU365033"/>
    </source>
</evidence>
<dbReference type="SMART" id="SM00990">
    <property type="entry name" value="VRR_NUC"/>
    <property type="match status" value="1"/>
</dbReference>
<protein>
    <recommendedName>
        <fullName evidence="8">Fanconi-associated nuclease</fullName>
        <ecNumber evidence="8">3.1.4.1</ecNumber>
    </recommendedName>
</protein>
<dbReference type="GO" id="GO:0004528">
    <property type="term" value="F:phosphodiesterase I activity"/>
    <property type="evidence" value="ECO:0007669"/>
    <property type="project" value="UniProtKB-EC"/>
</dbReference>
<dbReference type="AlphaFoldDB" id="A0A6J2JRE2"/>
<evidence type="ECO:0000256" key="6">
    <source>
        <dbReference type="ARBA" id="ARBA00022842"/>
    </source>
</evidence>
<keyword evidence="5 8" id="KW-0378">Hydrolase</keyword>
<dbReference type="GeneID" id="114244055"/>
<dbReference type="PANTHER" id="PTHR15749:SF4">
    <property type="entry name" value="FANCONI-ASSOCIATED NUCLEASE 1"/>
    <property type="match status" value="1"/>
</dbReference>
<evidence type="ECO:0000256" key="5">
    <source>
        <dbReference type="ARBA" id="ARBA00022801"/>
    </source>
</evidence>